<keyword evidence="9" id="KW-1185">Reference proteome</keyword>
<dbReference type="Proteomes" id="UP000307943">
    <property type="component" value="Unassembled WGS sequence"/>
</dbReference>
<sequence length="306" mass="33961">MSDAAHSGVSGPGPIAAMTIREAWLQASSFLRDRGVEDGETSAEWLLQHLLGLNRSEFFMRWSEAFPEERRERWNRMLERRARKEPVQYITGEQEFYGLPFRVTPAVLIPRPETELLVEKVIEAGRRLWPNGSPLVADIGCGSGAISVTIAVKCSSWNMTATDISADAIEVARGNARSNGVGERVTFFRGDLLEAYIGERLAIDILVSNPPYIESGDIPHLQPEVGLHEPVLALDGGADGLLFYRRILEQLDRLPNPPAVIGFELGQGQAREVADLLRDRGYWDELVIVPDLAGIERHVIGLRNIS</sequence>
<accession>A0A5C4T879</accession>
<evidence type="ECO:0000256" key="5">
    <source>
        <dbReference type="HAMAP-Rule" id="MF_02126"/>
    </source>
</evidence>
<feature type="domain" description="Release factor glutamine methyltransferase N-terminal" evidence="7">
    <location>
        <begin position="22"/>
        <end position="92"/>
    </location>
</feature>
<evidence type="ECO:0000256" key="4">
    <source>
        <dbReference type="ARBA" id="ARBA00048391"/>
    </source>
</evidence>
<dbReference type="PANTHER" id="PTHR18895:SF74">
    <property type="entry name" value="MTRF1L RELEASE FACTOR GLUTAMINE METHYLTRANSFERASE"/>
    <property type="match status" value="1"/>
</dbReference>
<dbReference type="AlphaFoldDB" id="A0A5C4T879"/>
<dbReference type="RefSeq" id="WP_139603831.1">
    <property type="nucleotide sequence ID" value="NZ_VDCQ01000026.1"/>
</dbReference>
<evidence type="ECO:0000256" key="3">
    <source>
        <dbReference type="ARBA" id="ARBA00022691"/>
    </source>
</evidence>
<dbReference type="PANTHER" id="PTHR18895">
    <property type="entry name" value="HEMK METHYLTRANSFERASE"/>
    <property type="match status" value="1"/>
</dbReference>
<dbReference type="GO" id="GO:0102559">
    <property type="term" value="F:peptide chain release factor N(5)-glutamine methyltransferase activity"/>
    <property type="evidence" value="ECO:0007669"/>
    <property type="project" value="UniProtKB-EC"/>
</dbReference>
<protein>
    <recommendedName>
        <fullName evidence="5">Release factor glutamine methyltransferase</fullName>
        <shortName evidence="5">RF MTase</shortName>
        <ecNumber evidence="5">2.1.1.297</ecNumber>
    </recommendedName>
    <alternativeName>
        <fullName evidence="5">N5-glutamine methyltransferase PrmC</fullName>
    </alternativeName>
    <alternativeName>
        <fullName evidence="5">Protein-(glutamine-N5) MTase PrmC</fullName>
    </alternativeName>
    <alternativeName>
        <fullName evidence="5">Protein-glutamine N-methyltransferase PrmC</fullName>
    </alternativeName>
</protein>
<dbReference type="Pfam" id="PF05175">
    <property type="entry name" value="MTS"/>
    <property type="match status" value="1"/>
</dbReference>
<dbReference type="PROSITE" id="PS00092">
    <property type="entry name" value="N6_MTASE"/>
    <property type="match status" value="1"/>
</dbReference>
<feature type="binding site" evidence="5">
    <location>
        <begin position="209"/>
        <end position="212"/>
    </location>
    <ligand>
        <name>substrate</name>
    </ligand>
</feature>
<evidence type="ECO:0000256" key="2">
    <source>
        <dbReference type="ARBA" id="ARBA00022679"/>
    </source>
</evidence>
<dbReference type="InterPro" id="IPR004556">
    <property type="entry name" value="HemK-like"/>
</dbReference>
<dbReference type="OrthoDB" id="9800643at2"/>
<keyword evidence="1 5" id="KW-0489">Methyltransferase</keyword>
<dbReference type="EMBL" id="VDCQ01000026">
    <property type="protein sequence ID" value="TNJ64760.1"/>
    <property type="molecule type" value="Genomic_DNA"/>
</dbReference>
<evidence type="ECO:0000259" key="6">
    <source>
        <dbReference type="Pfam" id="PF05175"/>
    </source>
</evidence>
<organism evidence="8 9">
    <name type="scientific">Paenibacillus hemerocallicola</name>
    <dbReference type="NCBI Taxonomy" id="1172614"/>
    <lineage>
        <taxon>Bacteria</taxon>
        <taxon>Bacillati</taxon>
        <taxon>Bacillota</taxon>
        <taxon>Bacilli</taxon>
        <taxon>Bacillales</taxon>
        <taxon>Paenibacillaceae</taxon>
        <taxon>Paenibacillus</taxon>
    </lineage>
</organism>
<feature type="binding site" evidence="5">
    <location>
        <position position="163"/>
    </location>
    <ligand>
        <name>S-adenosyl-L-methionine</name>
        <dbReference type="ChEBI" id="CHEBI:59789"/>
    </ligand>
</feature>
<comment type="function">
    <text evidence="5">Methylates the class 1 translation termination release factors RF1/PrfA and RF2/PrfB on the glutamine residue of the universally conserved GGQ motif.</text>
</comment>
<evidence type="ECO:0000259" key="7">
    <source>
        <dbReference type="Pfam" id="PF17827"/>
    </source>
</evidence>
<dbReference type="SUPFAM" id="SSF53335">
    <property type="entry name" value="S-adenosyl-L-methionine-dependent methyltransferases"/>
    <property type="match status" value="1"/>
</dbReference>
<comment type="catalytic activity">
    <reaction evidence="4 5">
        <text>L-glutaminyl-[peptide chain release factor] + S-adenosyl-L-methionine = N(5)-methyl-L-glutaminyl-[peptide chain release factor] + S-adenosyl-L-homocysteine + H(+)</text>
        <dbReference type="Rhea" id="RHEA:42896"/>
        <dbReference type="Rhea" id="RHEA-COMP:10271"/>
        <dbReference type="Rhea" id="RHEA-COMP:10272"/>
        <dbReference type="ChEBI" id="CHEBI:15378"/>
        <dbReference type="ChEBI" id="CHEBI:30011"/>
        <dbReference type="ChEBI" id="CHEBI:57856"/>
        <dbReference type="ChEBI" id="CHEBI:59789"/>
        <dbReference type="ChEBI" id="CHEBI:61891"/>
        <dbReference type="EC" id="2.1.1.297"/>
    </reaction>
</comment>
<dbReference type="HAMAP" id="MF_02126">
    <property type="entry name" value="RF_methyltr_PrmC"/>
    <property type="match status" value="1"/>
</dbReference>
<proteinExistence type="inferred from homology"/>
<evidence type="ECO:0000256" key="1">
    <source>
        <dbReference type="ARBA" id="ARBA00022603"/>
    </source>
</evidence>
<keyword evidence="2 5" id="KW-0808">Transferase</keyword>
<dbReference type="EC" id="2.1.1.297" evidence="5"/>
<evidence type="ECO:0000313" key="9">
    <source>
        <dbReference type="Proteomes" id="UP000307943"/>
    </source>
</evidence>
<name>A0A5C4T879_9BACL</name>
<comment type="similarity">
    <text evidence="5">Belongs to the protein N5-glutamine methyltransferase family. PrmC subfamily.</text>
</comment>
<dbReference type="Gene3D" id="1.10.8.10">
    <property type="entry name" value="DNA helicase RuvA subunit, C-terminal domain"/>
    <property type="match status" value="1"/>
</dbReference>
<feature type="binding site" evidence="5">
    <location>
        <position position="209"/>
    </location>
    <ligand>
        <name>S-adenosyl-L-methionine</name>
        <dbReference type="ChEBI" id="CHEBI:59789"/>
    </ligand>
</feature>
<evidence type="ECO:0000313" key="8">
    <source>
        <dbReference type="EMBL" id="TNJ64760.1"/>
    </source>
</evidence>
<feature type="binding site" evidence="5">
    <location>
        <begin position="140"/>
        <end position="144"/>
    </location>
    <ligand>
        <name>S-adenosyl-L-methionine</name>
        <dbReference type="ChEBI" id="CHEBI:59789"/>
    </ligand>
</feature>
<reference evidence="8 9" key="1">
    <citation type="submission" date="2019-05" db="EMBL/GenBank/DDBJ databases">
        <title>We sequenced the genome of Paenibacillus hemerocallicola KCTC 33185 for further insight into its adaptation and study the phylogeny of Paenibacillus.</title>
        <authorList>
            <person name="Narsing Rao M.P."/>
        </authorList>
    </citation>
    <scope>NUCLEOTIDE SEQUENCE [LARGE SCALE GENOMIC DNA]</scope>
    <source>
        <strain evidence="8 9">KCTC 33185</strain>
    </source>
</reference>
<dbReference type="Gene3D" id="3.40.50.150">
    <property type="entry name" value="Vaccinia Virus protein VP39"/>
    <property type="match status" value="1"/>
</dbReference>
<dbReference type="NCBIfam" id="TIGR00536">
    <property type="entry name" value="hemK_fam"/>
    <property type="match status" value="1"/>
</dbReference>
<dbReference type="InterPro" id="IPR019874">
    <property type="entry name" value="RF_methyltr_PrmC"/>
</dbReference>
<feature type="domain" description="Methyltransferase small" evidence="6">
    <location>
        <begin position="134"/>
        <end position="215"/>
    </location>
</feature>
<dbReference type="NCBIfam" id="TIGR03534">
    <property type="entry name" value="RF_mod_PrmC"/>
    <property type="match status" value="1"/>
</dbReference>
<dbReference type="CDD" id="cd02440">
    <property type="entry name" value="AdoMet_MTases"/>
    <property type="match status" value="1"/>
</dbReference>
<comment type="caution">
    <text evidence="5">Lacks conserved residue(s) required for the propagation of feature annotation.</text>
</comment>
<keyword evidence="3 5" id="KW-0949">S-adenosyl-L-methionine</keyword>
<dbReference type="GO" id="GO:0003676">
    <property type="term" value="F:nucleic acid binding"/>
    <property type="evidence" value="ECO:0007669"/>
    <property type="project" value="InterPro"/>
</dbReference>
<dbReference type="Pfam" id="PF17827">
    <property type="entry name" value="PrmC_N"/>
    <property type="match status" value="1"/>
</dbReference>
<dbReference type="InterPro" id="IPR050320">
    <property type="entry name" value="N5-glutamine_MTase"/>
</dbReference>
<gene>
    <name evidence="5 8" type="primary">prmC</name>
    <name evidence="8" type="ORF">FE784_18815</name>
</gene>
<dbReference type="InterPro" id="IPR040758">
    <property type="entry name" value="PrmC_N"/>
</dbReference>
<dbReference type="InterPro" id="IPR002052">
    <property type="entry name" value="DNA_methylase_N6_adenine_CS"/>
</dbReference>
<dbReference type="InterPro" id="IPR029063">
    <property type="entry name" value="SAM-dependent_MTases_sf"/>
</dbReference>
<comment type="caution">
    <text evidence="8">The sequence shown here is derived from an EMBL/GenBank/DDBJ whole genome shotgun (WGS) entry which is preliminary data.</text>
</comment>
<dbReference type="InterPro" id="IPR007848">
    <property type="entry name" value="Small_mtfrase_dom"/>
</dbReference>
<dbReference type="GO" id="GO:0032259">
    <property type="term" value="P:methylation"/>
    <property type="evidence" value="ECO:0007669"/>
    <property type="project" value="UniProtKB-KW"/>
</dbReference>